<accession>A0AAD2E0U2</accession>
<evidence type="ECO:0000256" key="1">
    <source>
        <dbReference type="SAM" id="MobiDB-lite"/>
    </source>
</evidence>
<sequence length="156" mass="17266">MAANPQATSATPGDVQHPTSYPQPSIPLENPTGDFSIHVQVANGLYYNAPLVLNVLQKLNIATEMFNLWFQLLEQTKKSGVRANFKRHFEADEARFLRESYSSLVDVFQLLSRQFKNLTKELSCDELDVDADPIERKTTPEADPAAYPGGAGVIGN</sequence>
<name>A0AAD2E0U2_9LAMI</name>
<reference evidence="2" key="1">
    <citation type="submission" date="2023-05" db="EMBL/GenBank/DDBJ databases">
        <authorList>
            <person name="Huff M."/>
        </authorList>
    </citation>
    <scope>NUCLEOTIDE SEQUENCE</scope>
</reference>
<feature type="compositionally biased region" description="Polar residues" evidence="1">
    <location>
        <begin position="1"/>
        <end position="23"/>
    </location>
</feature>
<proteinExistence type="predicted"/>
<dbReference type="Proteomes" id="UP000834106">
    <property type="component" value="Chromosome 12"/>
</dbReference>
<protein>
    <submittedName>
        <fullName evidence="2">Uncharacterized protein</fullName>
    </submittedName>
</protein>
<organism evidence="2 3">
    <name type="scientific">Fraxinus pennsylvanica</name>
    <dbReference type="NCBI Taxonomy" id="56036"/>
    <lineage>
        <taxon>Eukaryota</taxon>
        <taxon>Viridiplantae</taxon>
        <taxon>Streptophyta</taxon>
        <taxon>Embryophyta</taxon>
        <taxon>Tracheophyta</taxon>
        <taxon>Spermatophyta</taxon>
        <taxon>Magnoliopsida</taxon>
        <taxon>eudicotyledons</taxon>
        <taxon>Gunneridae</taxon>
        <taxon>Pentapetalae</taxon>
        <taxon>asterids</taxon>
        <taxon>lamiids</taxon>
        <taxon>Lamiales</taxon>
        <taxon>Oleaceae</taxon>
        <taxon>Oleeae</taxon>
        <taxon>Fraxinus</taxon>
    </lineage>
</organism>
<dbReference type="EMBL" id="OU503047">
    <property type="protein sequence ID" value="CAI9772003.1"/>
    <property type="molecule type" value="Genomic_DNA"/>
</dbReference>
<evidence type="ECO:0000313" key="3">
    <source>
        <dbReference type="Proteomes" id="UP000834106"/>
    </source>
</evidence>
<dbReference type="AlphaFoldDB" id="A0AAD2E0U2"/>
<feature type="region of interest" description="Disordered" evidence="1">
    <location>
        <begin position="1"/>
        <end position="27"/>
    </location>
</feature>
<keyword evidence="3" id="KW-1185">Reference proteome</keyword>
<gene>
    <name evidence="2" type="ORF">FPE_LOCUS19433</name>
</gene>
<feature type="region of interest" description="Disordered" evidence="1">
    <location>
        <begin position="136"/>
        <end position="156"/>
    </location>
</feature>
<evidence type="ECO:0000313" key="2">
    <source>
        <dbReference type="EMBL" id="CAI9772003.1"/>
    </source>
</evidence>